<dbReference type="InterPro" id="IPR029071">
    <property type="entry name" value="Ubiquitin-like_domsf"/>
</dbReference>
<dbReference type="CDD" id="cd17039">
    <property type="entry name" value="Ubl_ubiquitin_like"/>
    <property type="match status" value="2"/>
</dbReference>
<evidence type="ECO:0000313" key="2">
    <source>
        <dbReference type="EMBL" id="KAF6037353.1"/>
    </source>
</evidence>
<dbReference type="Pfam" id="PF00240">
    <property type="entry name" value="ubiquitin"/>
    <property type="match status" value="2"/>
</dbReference>
<reference evidence="2" key="1">
    <citation type="submission" date="2020-06" db="EMBL/GenBank/DDBJ databases">
        <title>Draft genome of Bugula neritina, a colonial animal packing powerful symbionts and potential medicines.</title>
        <authorList>
            <person name="Rayko M."/>
        </authorList>
    </citation>
    <scope>NUCLEOTIDE SEQUENCE [LARGE SCALE GENOMIC DNA]</scope>
    <source>
        <strain evidence="2">Kwan_BN1</strain>
    </source>
</reference>
<proteinExistence type="predicted"/>
<dbReference type="GO" id="GO:0070628">
    <property type="term" value="F:proteasome binding"/>
    <property type="evidence" value="ECO:0007669"/>
    <property type="project" value="TreeGrafter"/>
</dbReference>
<dbReference type="Proteomes" id="UP000593567">
    <property type="component" value="Unassembled WGS sequence"/>
</dbReference>
<gene>
    <name evidence="2" type="ORF">EB796_004342</name>
</gene>
<dbReference type="GO" id="GO:0005654">
    <property type="term" value="C:nucleoplasm"/>
    <property type="evidence" value="ECO:0007669"/>
    <property type="project" value="TreeGrafter"/>
</dbReference>
<dbReference type="PANTHER" id="PTHR10621">
    <property type="entry name" value="UV EXCISION REPAIR PROTEIN RAD23"/>
    <property type="match status" value="1"/>
</dbReference>
<organism evidence="2 3">
    <name type="scientific">Bugula neritina</name>
    <name type="common">Brown bryozoan</name>
    <name type="synonym">Sertularia neritina</name>
    <dbReference type="NCBI Taxonomy" id="10212"/>
    <lineage>
        <taxon>Eukaryota</taxon>
        <taxon>Metazoa</taxon>
        <taxon>Spiralia</taxon>
        <taxon>Lophotrochozoa</taxon>
        <taxon>Bryozoa</taxon>
        <taxon>Gymnolaemata</taxon>
        <taxon>Cheilostomatida</taxon>
        <taxon>Flustrina</taxon>
        <taxon>Buguloidea</taxon>
        <taxon>Bugulidae</taxon>
        <taxon>Bugula</taxon>
    </lineage>
</organism>
<dbReference type="AlphaFoldDB" id="A0A7J7KGL8"/>
<name>A0A7J7KGL8_BUGNE</name>
<dbReference type="PANTHER" id="PTHR10621:SF0">
    <property type="entry name" value="UV EXCISION REPAIR PROTEIN RAD23"/>
    <property type="match status" value="1"/>
</dbReference>
<dbReference type="PROSITE" id="PS50053">
    <property type="entry name" value="UBIQUITIN_2"/>
    <property type="match status" value="2"/>
</dbReference>
<evidence type="ECO:0000259" key="1">
    <source>
        <dbReference type="PROSITE" id="PS50053"/>
    </source>
</evidence>
<dbReference type="GO" id="GO:0043161">
    <property type="term" value="P:proteasome-mediated ubiquitin-dependent protein catabolic process"/>
    <property type="evidence" value="ECO:0007669"/>
    <property type="project" value="TreeGrafter"/>
</dbReference>
<dbReference type="EMBL" id="VXIV02000585">
    <property type="protein sequence ID" value="KAF6037353.1"/>
    <property type="molecule type" value="Genomic_DNA"/>
</dbReference>
<dbReference type="InterPro" id="IPR000626">
    <property type="entry name" value="Ubiquitin-like_dom"/>
</dbReference>
<comment type="caution">
    <text evidence="2">The sequence shown here is derived from an EMBL/GenBank/DDBJ whole genome shotgun (WGS) entry which is preliminary data.</text>
</comment>
<dbReference type="GO" id="GO:0005829">
    <property type="term" value="C:cytosol"/>
    <property type="evidence" value="ECO:0007669"/>
    <property type="project" value="TreeGrafter"/>
</dbReference>
<dbReference type="GO" id="GO:0043130">
    <property type="term" value="F:ubiquitin binding"/>
    <property type="evidence" value="ECO:0007669"/>
    <property type="project" value="TreeGrafter"/>
</dbReference>
<dbReference type="GO" id="GO:0031593">
    <property type="term" value="F:polyubiquitin modification-dependent protein binding"/>
    <property type="evidence" value="ECO:0007669"/>
    <property type="project" value="TreeGrafter"/>
</dbReference>
<evidence type="ECO:0000313" key="3">
    <source>
        <dbReference type="Proteomes" id="UP000593567"/>
    </source>
</evidence>
<protein>
    <submittedName>
        <fullName evidence="2">Ubc</fullName>
    </submittedName>
</protein>
<dbReference type="SMART" id="SM00213">
    <property type="entry name" value="UBQ"/>
    <property type="match status" value="2"/>
</dbReference>
<dbReference type="OrthoDB" id="1885901at2759"/>
<feature type="domain" description="Ubiquitin-like" evidence="1">
    <location>
        <begin position="98"/>
        <end position="178"/>
    </location>
</feature>
<sequence>MAGTKSSSKLFYENFLLESLLEHRLEITVHIHCLQFDGLEPLDICLSPTQQVRAIKDVILKEEPANFHHDTMVVTYKGKHLEDYFQLRDYGIQDGARVDVLVEQRQVWVVTESDEHYLVDVEPSISIWHLKQIVEAMTGVSPQDFELFLLNEKLRDSLELSDYAVKQKSKLQMVTKCT</sequence>
<dbReference type="Gene3D" id="3.10.20.90">
    <property type="entry name" value="Phosphatidylinositol 3-kinase Catalytic Subunit, Chain A, domain 1"/>
    <property type="match status" value="2"/>
</dbReference>
<accession>A0A7J7KGL8</accession>
<keyword evidence="3" id="KW-1185">Reference proteome</keyword>
<feature type="domain" description="Ubiquitin-like" evidence="1">
    <location>
        <begin position="27"/>
        <end position="105"/>
    </location>
</feature>
<dbReference type="SUPFAM" id="SSF54236">
    <property type="entry name" value="Ubiquitin-like"/>
    <property type="match status" value="2"/>
</dbReference>